<proteinExistence type="predicted"/>
<comment type="caution">
    <text evidence="1">The sequence shown here is derived from an EMBL/GenBank/DDBJ whole genome shotgun (WGS) entry which is preliminary data.</text>
</comment>
<keyword evidence="2" id="KW-1185">Reference proteome</keyword>
<organism evidence="1 2">
    <name type="scientific">Streptomyces yatensis</name>
    <dbReference type="NCBI Taxonomy" id="155177"/>
    <lineage>
        <taxon>Bacteria</taxon>
        <taxon>Bacillati</taxon>
        <taxon>Actinomycetota</taxon>
        <taxon>Actinomycetes</taxon>
        <taxon>Kitasatosporales</taxon>
        <taxon>Streptomycetaceae</taxon>
        <taxon>Streptomyces</taxon>
        <taxon>Streptomyces violaceusniger group</taxon>
    </lineage>
</organism>
<dbReference type="Proteomes" id="UP001499947">
    <property type="component" value="Unassembled WGS sequence"/>
</dbReference>
<gene>
    <name evidence="1" type="ORF">GCM10009680_50640</name>
</gene>
<name>A0ABN2IEH3_9ACTN</name>
<evidence type="ECO:0000313" key="1">
    <source>
        <dbReference type="EMBL" id="GAA1703546.1"/>
    </source>
</evidence>
<reference evidence="1 2" key="1">
    <citation type="journal article" date="2019" name="Int. J. Syst. Evol. Microbiol.">
        <title>The Global Catalogue of Microorganisms (GCM) 10K type strain sequencing project: providing services to taxonomists for standard genome sequencing and annotation.</title>
        <authorList>
            <consortium name="The Broad Institute Genomics Platform"/>
            <consortium name="The Broad Institute Genome Sequencing Center for Infectious Disease"/>
            <person name="Wu L."/>
            <person name="Ma J."/>
        </authorList>
    </citation>
    <scope>NUCLEOTIDE SEQUENCE [LARGE SCALE GENOMIC DNA]</scope>
    <source>
        <strain evidence="1 2">JCM 13244</strain>
    </source>
</reference>
<sequence>MGSCGVECVPLGSGNRESHQQPERLGIWPEWTRAEADGLARTRSWVLEALLAAHTEGELDASVPAGSTFGTAECGGCRIYHNQRVCE</sequence>
<protein>
    <submittedName>
        <fullName evidence="1">Uncharacterized protein</fullName>
    </submittedName>
</protein>
<accession>A0ABN2IEH3</accession>
<evidence type="ECO:0000313" key="2">
    <source>
        <dbReference type="Proteomes" id="UP001499947"/>
    </source>
</evidence>
<dbReference type="EMBL" id="BAAALR010000057">
    <property type="protein sequence ID" value="GAA1703546.1"/>
    <property type="molecule type" value="Genomic_DNA"/>
</dbReference>